<dbReference type="Proteomes" id="UP000515957">
    <property type="component" value="Segment"/>
</dbReference>
<name>A0A7G8LIJ9_9CAUD</name>
<organism evidence="1 2">
    <name type="scientific">Gordonia phage Rabbitrun</name>
    <dbReference type="NCBI Taxonomy" id="2762280"/>
    <lineage>
        <taxon>Viruses</taxon>
        <taxon>Duplodnaviria</taxon>
        <taxon>Heunggongvirae</taxon>
        <taxon>Uroviricota</taxon>
        <taxon>Caudoviricetes</taxon>
        <taxon>Deeyouvirinae</taxon>
        <taxon>Nevillevirus</taxon>
        <taxon>Nevillevirus rabbitrun</taxon>
    </lineage>
</organism>
<dbReference type="GeneID" id="70080676"/>
<evidence type="ECO:0000313" key="1">
    <source>
        <dbReference type="EMBL" id="QNJ57071.1"/>
    </source>
</evidence>
<gene>
    <name evidence="1" type="primary">27</name>
    <name evidence="1" type="ORF">SEA_RABBITRUN_27</name>
</gene>
<dbReference type="RefSeq" id="YP_010246140.1">
    <property type="nucleotide sequence ID" value="NC_060133.1"/>
</dbReference>
<evidence type="ECO:0000313" key="2">
    <source>
        <dbReference type="Proteomes" id="UP000515957"/>
    </source>
</evidence>
<reference evidence="1 2" key="1">
    <citation type="submission" date="2020-06" db="EMBL/GenBank/DDBJ databases">
        <authorList>
            <person name="Herren C.D."/>
            <person name="Smith Caldas M."/>
            <person name="Brooke G.M."/>
            <person name="Cabrera L.J."/>
            <person name="Caudill C.B."/>
            <person name="Ewell K.O."/>
            <person name="Haas C.L."/>
            <person name="Shapland G.L."/>
            <person name="Sitek C.J."/>
            <person name="Thompson J.S."/>
            <person name="Pollenz R.S."/>
            <person name="Garlena R.A."/>
            <person name="Russell D.A."/>
            <person name="Pope W.H."/>
            <person name="Jacobs-Sera D."/>
            <person name="Hatfull G.F."/>
        </authorList>
    </citation>
    <scope>NUCLEOTIDE SEQUENCE [LARGE SCALE GENOMIC DNA]</scope>
</reference>
<dbReference type="EMBL" id="MT658805">
    <property type="protein sequence ID" value="QNJ57071.1"/>
    <property type="molecule type" value="Genomic_DNA"/>
</dbReference>
<protein>
    <submittedName>
        <fullName evidence="1">Uncharacterized protein</fullName>
    </submittedName>
</protein>
<dbReference type="KEGG" id="vg:70080676"/>
<keyword evidence="2" id="KW-1185">Reference proteome</keyword>
<proteinExistence type="predicted"/>
<accession>A0A7G8LIJ9</accession>
<sequence>MATKNTAPLSLVEKLREDSPELFGGVQFTPEIFIPYPTKKVCQQIVDAKSDEEIAELMLGDQIDAIDEVLAELPIGAAVNALAALIVALKAGIPDVEGSFKNAGISDEDLEAMFADKLSTKE</sequence>